<sequence>MTTDTPETPRRGGITKEEPLASSTADGADLGLKQSVSEESVEPRIWGKVGAVEDSILPKAIKDKAYQSSEEFFKDLKKHGLQDCKYGTSRWTLTESLLEDDCQSISQGGSQRNRKGCRQSQSCGIYR</sequence>
<feature type="region of interest" description="Disordered" evidence="1">
    <location>
        <begin position="104"/>
        <end position="127"/>
    </location>
</feature>
<proteinExistence type="predicted"/>
<keyword evidence="3" id="KW-1185">Reference proteome</keyword>
<dbReference type="AlphaFoldDB" id="A0A9N8EJW0"/>
<evidence type="ECO:0000313" key="2">
    <source>
        <dbReference type="EMBL" id="CAB9522437.1"/>
    </source>
</evidence>
<accession>A0A9N8EJW0</accession>
<dbReference type="EMBL" id="CAICTM010001301">
    <property type="protein sequence ID" value="CAB9522437.1"/>
    <property type="molecule type" value="Genomic_DNA"/>
</dbReference>
<name>A0A9N8EJW0_9STRA</name>
<evidence type="ECO:0000313" key="3">
    <source>
        <dbReference type="Proteomes" id="UP001153069"/>
    </source>
</evidence>
<reference evidence="2" key="1">
    <citation type="submission" date="2020-06" db="EMBL/GenBank/DDBJ databases">
        <authorList>
            <consortium name="Plant Systems Biology data submission"/>
        </authorList>
    </citation>
    <scope>NUCLEOTIDE SEQUENCE</scope>
    <source>
        <strain evidence="2">D6</strain>
    </source>
</reference>
<evidence type="ECO:0000256" key="1">
    <source>
        <dbReference type="SAM" id="MobiDB-lite"/>
    </source>
</evidence>
<gene>
    <name evidence="2" type="ORF">SEMRO_1303_G260950.1</name>
</gene>
<organism evidence="2 3">
    <name type="scientific">Seminavis robusta</name>
    <dbReference type="NCBI Taxonomy" id="568900"/>
    <lineage>
        <taxon>Eukaryota</taxon>
        <taxon>Sar</taxon>
        <taxon>Stramenopiles</taxon>
        <taxon>Ochrophyta</taxon>
        <taxon>Bacillariophyta</taxon>
        <taxon>Bacillariophyceae</taxon>
        <taxon>Bacillariophycidae</taxon>
        <taxon>Naviculales</taxon>
        <taxon>Naviculaceae</taxon>
        <taxon>Seminavis</taxon>
    </lineage>
</organism>
<feature type="compositionally biased region" description="Polar residues" evidence="1">
    <location>
        <begin position="118"/>
        <end position="127"/>
    </location>
</feature>
<feature type="region of interest" description="Disordered" evidence="1">
    <location>
        <begin position="1"/>
        <end position="39"/>
    </location>
</feature>
<feature type="compositionally biased region" description="Basic and acidic residues" evidence="1">
    <location>
        <begin position="7"/>
        <end position="19"/>
    </location>
</feature>
<dbReference type="Proteomes" id="UP001153069">
    <property type="component" value="Unassembled WGS sequence"/>
</dbReference>
<protein>
    <submittedName>
        <fullName evidence="2">Uncharacterized protein</fullName>
    </submittedName>
</protein>
<comment type="caution">
    <text evidence="2">The sequence shown here is derived from an EMBL/GenBank/DDBJ whole genome shotgun (WGS) entry which is preliminary data.</text>
</comment>